<feature type="repeat" description="ANK" evidence="3">
    <location>
        <begin position="254"/>
        <end position="279"/>
    </location>
</feature>
<organism evidence="4 5">
    <name type="scientific">Penicilliopsis zonata CBS 506.65</name>
    <dbReference type="NCBI Taxonomy" id="1073090"/>
    <lineage>
        <taxon>Eukaryota</taxon>
        <taxon>Fungi</taxon>
        <taxon>Dikarya</taxon>
        <taxon>Ascomycota</taxon>
        <taxon>Pezizomycotina</taxon>
        <taxon>Eurotiomycetes</taxon>
        <taxon>Eurotiomycetidae</taxon>
        <taxon>Eurotiales</taxon>
        <taxon>Aspergillaceae</taxon>
        <taxon>Penicilliopsis</taxon>
    </lineage>
</organism>
<dbReference type="Pfam" id="PF00023">
    <property type="entry name" value="Ank"/>
    <property type="match status" value="1"/>
</dbReference>
<keyword evidence="2 3" id="KW-0040">ANK repeat</keyword>
<dbReference type="RefSeq" id="XP_022582897.1">
    <property type="nucleotide sequence ID" value="XM_022726354.1"/>
</dbReference>
<feature type="repeat" description="ANK" evidence="3">
    <location>
        <begin position="187"/>
        <end position="209"/>
    </location>
</feature>
<dbReference type="PANTHER" id="PTHR24198:SF165">
    <property type="entry name" value="ANKYRIN REPEAT-CONTAINING PROTEIN-RELATED"/>
    <property type="match status" value="1"/>
</dbReference>
<dbReference type="PROSITE" id="PS50297">
    <property type="entry name" value="ANK_REP_REGION"/>
    <property type="match status" value="3"/>
</dbReference>
<dbReference type="Proteomes" id="UP000184188">
    <property type="component" value="Unassembled WGS sequence"/>
</dbReference>
<dbReference type="InterPro" id="IPR002110">
    <property type="entry name" value="Ankyrin_rpt"/>
</dbReference>
<sequence>MGNIAAVRSFLDLGISVDAVDSYKVSLLAMAASCNQIEVAKLLIERGAKPLDEYPAPLALAVLERDLSMVTLLLDNGATMSYEAALFILSYCDLDTYKQIKYQFSVKRGDVFGNTMLQRAAENTKHSEIFHHIVADLDSDEYSLDHRNDQGETALMVAIDSCNLSVVKLLISAKHRDAAGLRLHSRDGNYPIHKAILAGSMEMVKMLVKADPAVVIDKGALNQTPIHLAVECNKMEILEFLFRNGAKISGYNTQGLLPLHLAVQHRNTAMVRFLLRFGSPNITNSANGLCPSDLARRLKYHGTASIIEQWPNIDPSLYRDHPDGRPIYRI</sequence>
<dbReference type="SMART" id="SM00248">
    <property type="entry name" value="ANK"/>
    <property type="match status" value="7"/>
</dbReference>
<keyword evidence="5" id="KW-1185">Reference proteome</keyword>
<dbReference type="EMBL" id="KV878339">
    <property type="protein sequence ID" value="OJJ48387.1"/>
    <property type="molecule type" value="Genomic_DNA"/>
</dbReference>
<evidence type="ECO:0000313" key="4">
    <source>
        <dbReference type="EMBL" id="OJJ48387.1"/>
    </source>
</evidence>
<dbReference type="InterPro" id="IPR036770">
    <property type="entry name" value="Ankyrin_rpt-contain_sf"/>
</dbReference>
<protein>
    <submittedName>
        <fullName evidence="4">Uncharacterized protein</fullName>
    </submittedName>
</protein>
<dbReference type="VEuPathDB" id="FungiDB:ASPZODRAFT_1583626"/>
<evidence type="ECO:0000313" key="5">
    <source>
        <dbReference type="Proteomes" id="UP000184188"/>
    </source>
</evidence>
<dbReference type="PANTHER" id="PTHR24198">
    <property type="entry name" value="ANKYRIN REPEAT AND PROTEIN KINASE DOMAIN-CONTAINING PROTEIN"/>
    <property type="match status" value="1"/>
</dbReference>
<dbReference type="OrthoDB" id="444631at2759"/>
<name>A0A1L9SMX4_9EURO</name>
<feature type="repeat" description="ANK" evidence="3">
    <location>
        <begin position="221"/>
        <end position="253"/>
    </location>
</feature>
<dbReference type="AlphaFoldDB" id="A0A1L9SMX4"/>
<dbReference type="PROSITE" id="PS50088">
    <property type="entry name" value="ANK_REPEAT"/>
    <property type="match status" value="3"/>
</dbReference>
<evidence type="ECO:0000256" key="3">
    <source>
        <dbReference type="PROSITE-ProRule" id="PRU00023"/>
    </source>
</evidence>
<dbReference type="SUPFAM" id="SSF48403">
    <property type="entry name" value="Ankyrin repeat"/>
    <property type="match status" value="1"/>
</dbReference>
<accession>A0A1L9SMX4</accession>
<keyword evidence="1" id="KW-0677">Repeat</keyword>
<proteinExistence type="predicted"/>
<evidence type="ECO:0000256" key="1">
    <source>
        <dbReference type="ARBA" id="ARBA00022737"/>
    </source>
</evidence>
<evidence type="ECO:0000256" key="2">
    <source>
        <dbReference type="ARBA" id="ARBA00023043"/>
    </source>
</evidence>
<dbReference type="Gene3D" id="1.25.40.20">
    <property type="entry name" value="Ankyrin repeat-containing domain"/>
    <property type="match status" value="2"/>
</dbReference>
<dbReference type="GeneID" id="34612818"/>
<reference evidence="5" key="1">
    <citation type="journal article" date="2017" name="Genome Biol.">
        <title>Comparative genomics reveals high biological diversity and specific adaptations in the industrially and medically important fungal genus Aspergillus.</title>
        <authorList>
            <person name="de Vries R.P."/>
            <person name="Riley R."/>
            <person name="Wiebenga A."/>
            <person name="Aguilar-Osorio G."/>
            <person name="Amillis S."/>
            <person name="Uchima C.A."/>
            <person name="Anderluh G."/>
            <person name="Asadollahi M."/>
            <person name="Askin M."/>
            <person name="Barry K."/>
            <person name="Battaglia E."/>
            <person name="Bayram O."/>
            <person name="Benocci T."/>
            <person name="Braus-Stromeyer S.A."/>
            <person name="Caldana C."/>
            <person name="Canovas D."/>
            <person name="Cerqueira G.C."/>
            <person name="Chen F."/>
            <person name="Chen W."/>
            <person name="Choi C."/>
            <person name="Clum A."/>
            <person name="Dos Santos R.A."/>
            <person name="Damasio A.R."/>
            <person name="Diallinas G."/>
            <person name="Emri T."/>
            <person name="Fekete E."/>
            <person name="Flipphi M."/>
            <person name="Freyberg S."/>
            <person name="Gallo A."/>
            <person name="Gournas C."/>
            <person name="Habgood R."/>
            <person name="Hainaut M."/>
            <person name="Harispe M.L."/>
            <person name="Henrissat B."/>
            <person name="Hilden K.S."/>
            <person name="Hope R."/>
            <person name="Hossain A."/>
            <person name="Karabika E."/>
            <person name="Karaffa L."/>
            <person name="Karanyi Z."/>
            <person name="Krasevec N."/>
            <person name="Kuo A."/>
            <person name="Kusch H."/>
            <person name="LaButti K."/>
            <person name="Lagendijk E.L."/>
            <person name="Lapidus A."/>
            <person name="Levasseur A."/>
            <person name="Lindquist E."/>
            <person name="Lipzen A."/>
            <person name="Logrieco A.F."/>
            <person name="MacCabe A."/>
            <person name="Maekelae M.R."/>
            <person name="Malavazi I."/>
            <person name="Melin P."/>
            <person name="Meyer V."/>
            <person name="Mielnichuk N."/>
            <person name="Miskei M."/>
            <person name="Molnar A.P."/>
            <person name="Mule G."/>
            <person name="Ngan C.Y."/>
            <person name="Orejas M."/>
            <person name="Orosz E."/>
            <person name="Ouedraogo J.P."/>
            <person name="Overkamp K.M."/>
            <person name="Park H.-S."/>
            <person name="Perrone G."/>
            <person name="Piumi F."/>
            <person name="Punt P.J."/>
            <person name="Ram A.F."/>
            <person name="Ramon A."/>
            <person name="Rauscher S."/>
            <person name="Record E."/>
            <person name="Riano-Pachon D.M."/>
            <person name="Robert V."/>
            <person name="Roehrig J."/>
            <person name="Ruller R."/>
            <person name="Salamov A."/>
            <person name="Salih N.S."/>
            <person name="Samson R.A."/>
            <person name="Sandor E."/>
            <person name="Sanguinetti M."/>
            <person name="Schuetze T."/>
            <person name="Sepcic K."/>
            <person name="Shelest E."/>
            <person name="Sherlock G."/>
            <person name="Sophianopoulou V."/>
            <person name="Squina F.M."/>
            <person name="Sun H."/>
            <person name="Susca A."/>
            <person name="Todd R.B."/>
            <person name="Tsang A."/>
            <person name="Unkles S.E."/>
            <person name="van de Wiele N."/>
            <person name="van Rossen-Uffink D."/>
            <person name="Oliveira J.V."/>
            <person name="Vesth T.C."/>
            <person name="Visser J."/>
            <person name="Yu J.-H."/>
            <person name="Zhou M."/>
            <person name="Andersen M.R."/>
            <person name="Archer D.B."/>
            <person name="Baker S.E."/>
            <person name="Benoit I."/>
            <person name="Brakhage A.A."/>
            <person name="Braus G.H."/>
            <person name="Fischer R."/>
            <person name="Frisvad J.C."/>
            <person name="Goldman G.H."/>
            <person name="Houbraken J."/>
            <person name="Oakley B."/>
            <person name="Pocsi I."/>
            <person name="Scazzocchio C."/>
            <person name="Seiboth B."/>
            <person name="vanKuyk P.A."/>
            <person name="Wortman J."/>
            <person name="Dyer P.S."/>
            <person name="Grigoriev I.V."/>
        </authorList>
    </citation>
    <scope>NUCLEOTIDE SEQUENCE [LARGE SCALE GENOMIC DNA]</scope>
    <source>
        <strain evidence="5">CBS 506.65</strain>
    </source>
</reference>
<dbReference type="STRING" id="1073090.A0A1L9SMX4"/>
<dbReference type="Pfam" id="PF12796">
    <property type="entry name" value="Ank_2"/>
    <property type="match status" value="2"/>
</dbReference>
<gene>
    <name evidence="4" type="ORF">ASPZODRAFT_1583626</name>
</gene>